<dbReference type="Pfam" id="PF13558">
    <property type="entry name" value="SbcC_Walker_B"/>
    <property type="match status" value="1"/>
</dbReference>
<evidence type="ECO:0000256" key="1">
    <source>
        <dbReference type="SAM" id="Coils"/>
    </source>
</evidence>
<proteinExistence type="predicted"/>
<dbReference type="Pfam" id="PF13555">
    <property type="entry name" value="AAA_29"/>
    <property type="match status" value="1"/>
</dbReference>
<accession>A0ABW9I0L7</accession>
<name>A0ABW9I0L7_9ACTN</name>
<dbReference type="SUPFAM" id="SSF52540">
    <property type="entry name" value="P-loop containing nucleoside triphosphate hydrolases"/>
    <property type="match status" value="1"/>
</dbReference>
<keyword evidence="3" id="KW-1185">Reference proteome</keyword>
<dbReference type="GO" id="GO:0005524">
    <property type="term" value="F:ATP binding"/>
    <property type="evidence" value="ECO:0007669"/>
    <property type="project" value="UniProtKB-KW"/>
</dbReference>
<organism evidence="2 3">
    <name type="scientific">Streptomyces niveiscabiei</name>
    <dbReference type="NCBI Taxonomy" id="164115"/>
    <lineage>
        <taxon>Bacteria</taxon>
        <taxon>Bacillati</taxon>
        <taxon>Actinomycetota</taxon>
        <taxon>Actinomycetes</taxon>
        <taxon>Kitasatosporales</taxon>
        <taxon>Streptomycetaceae</taxon>
        <taxon>Streptomyces</taxon>
    </lineage>
</organism>
<evidence type="ECO:0000313" key="3">
    <source>
        <dbReference type="Proteomes" id="UP001631957"/>
    </source>
</evidence>
<dbReference type="RefSeq" id="WP_409122741.1">
    <property type="nucleotide sequence ID" value="NZ_JBJVNI010000020.1"/>
</dbReference>
<reference evidence="2 3" key="1">
    <citation type="submission" date="2024-12" db="EMBL/GenBank/DDBJ databases">
        <title>Forecasting of Potato common scab and diversities of Pathogenic streptomyces spp. in china.</title>
        <authorList>
            <person name="Handique U."/>
            <person name="Wu J."/>
        </authorList>
    </citation>
    <scope>NUCLEOTIDE SEQUENCE [LARGE SCALE GENOMIC DNA]</scope>
    <source>
        <strain evidence="2 3">ZRIMU1530</strain>
    </source>
</reference>
<comment type="caution">
    <text evidence="2">The sequence shown here is derived from an EMBL/GenBank/DDBJ whole genome shotgun (WGS) entry which is preliminary data.</text>
</comment>
<keyword evidence="2" id="KW-0547">Nucleotide-binding</keyword>
<dbReference type="EMBL" id="JBJVNI010000020">
    <property type="protein sequence ID" value="MFM9613511.1"/>
    <property type="molecule type" value="Genomic_DNA"/>
</dbReference>
<keyword evidence="1" id="KW-0175">Coiled coil</keyword>
<evidence type="ECO:0000313" key="2">
    <source>
        <dbReference type="EMBL" id="MFM9613511.1"/>
    </source>
</evidence>
<feature type="coiled-coil region" evidence="1">
    <location>
        <begin position="416"/>
        <end position="443"/>
    </location>
</feature>
<dbReference type="Gene3D" id="3.40.50.300">
    <property type="entry name" value="P-loop containing nucleotide triphosphate hydrolases"/>
    <property type="match status" value="1"/>
</dbReference>
<keyword evidence="2" id="KW-0067">ATP-binding</keyword>
<protein>
    <submittedName>
        <fullName evidence="2">ATP-binding protein</fullName>
    </submittedName>
</protein>
<dbReference type="InterPro" id="IPR027417">
    <property type="entry name" value="P-loop_NTPase"/>
</dbReference>
<sequence>MSTTTGPATALIPQQAGPADGTFGVGPGFRLSRLEVLNWGTFHRTVWSFGIDGRSALLTGGVGSGKSTLVDAMTTLLLPANKIAYNKAAGADAKERNLRSYVLGHYRTERVEATNSTRPIPLRGSSSHSVILGVFTNYTLGIHVTLAQVFWVPDANTGQPDRFYVTADVPLFIEAHFTDFGSDINDLRQRLRRSKATIHNNYPPYAKTLRRSLGIPSDQALDLFHQTVSMKAVGSLDGFVRERMLEPFDAKTEVAKIVAHFTALTASHDEVVRAKAMIDALGPIVRACDRCDEIQRDIDTLKQRCDILPAFFAQHRQDALGRHSIELQERIEDLAAQQEQREADLEQLRQSADTLQRQIDGASGEKLVRLDARIGELSGERDRRRKRASDYAGWLGTAGLEPVGDKASFRERAHQIAEARAHAEQLEQREREELDALAVARHNNTKESGEVQHEIISLQSQRSSIPAKLLELRQNLAAATEVSTDELPFAGELIQVRDDEAVWAGAAERVLRGLALSLLVPETHYPRVSEWVNGRHLGLRLVYFKVPAHVLAAELPQDRDVLTGKLELRHDTWAYDWLAAQLKTRADYMCASDLDAFTRSARPAVTKQGLIKGGGGRHEKNDTSRIDDRSSWVLGWTNQTKLDALLAKAAQLTKDSADITARTREITQQQKQRADVGEALTLLGTVSSYADIDWHASVAELEQVEQQKKDLVAEVGLDKLTAELARTNTEIERGRATVRADGEKLGGIRNEHGQVTTQLAATSEILEQSDLAALASHTDALAAFLPAFAQGERYLEQLHKAENQAFTTLSRTVETQQRALQSATGDATAKMTSFRAAYPQDTNDLDNTLGSAKNYRALHDQLVSDDLPRFQEKFQQYLRTNVIRDIASFQARLRTQEQEIRERIGVINASLEEIDYAPGRYVCLNAVPTANVEIRDFRRDLLDCTSDTLATETDGAYTEEKFLQVKRLIDRFKGRSGEAERDAEWTARVTDVRRWFTFSASEYSRADHTEHEVYSDSSGKSGGQKEKLAYTILAASLAYQFRINPEAKNDKTFRFVVIDEAFGRGDDGAAHFGLGLFHRLGLQLLVVTPLQKLHVIEPHVSRVGYVYKPDEVHSRMTTLTIEEYRERKAALHQAAQPEAQS</sequence>
<feature type="coiled-coil region" evidence="1">
    <location>
        <begin position="328"/>
        <end position="365"/>
    </location>
</feature>
<gene>
    <name evidence="2" type="ORF">ACKI18_33095</name>
</gene>
<dbReference type="Proteomes" id="UP001631957">
    <property type="component" value="Unassembled WGS sequence"/>
</dbReference>